<proteinExistence type="predicted"/>
<evidence type="ECO:0000313" key="2">
    <source>
        <dbReference type="EMBL" id="PRQ58117.1"/>
    </source>
</evidence>
<dbReference type="Gramene" id="PRQ58117">
    <property type="protein sequence ID" value="PRQ58117"/>
    <property type="gene ID" value="RchiOBHm_Chr1g0355721"/>
</dbReference>
<dbReference type="Proteomes" id="UP000238479">
    <property type="component" value="Chromosome 1"/>
</dbReference>
<reference evidence="2 3" key="1">
    <citation type="journal article" date="2018" name="Nat. Genet.">
        <title>The Rosa genome provides new insights in the design of modern roses.</title>
        <authorList>
            <person name="Bendahmane M."/>
        </authorList>
    </citation>
    <scope>NUCLEOTIDE SEQUENCE [LARGE SCALE GENOMIC DNA]</scope>
    <source>
        <strain evidence="3">cv. Old Blush</strain>
    </source>
</reference>
<comment type="caution">
    <text evidence="2">The sequence shown here is derived from an EMBL/GenBank/DDBJ whole genome shotgun (WGS) entry which is preliminary data.</text>
</comment>
<keyword evidence="1" id="KW-0472">Membrane</keyword>
<gene>
    <name evidence="2" type="ORF">RchiOBHm_Chr1g0355721</name>
</gene>
<keyword evidence="1" id="KW-1133">Transmembrane helix</keyword>
<keyword evidence="1" id="KW-0812">Transmembrane</keyword>
<protein>
    <submittedName>
        <fullName evidence="2">Uncharacterized protein</fullName>
    </submittedName>
</protein>
<dbReference type="EMBL" id="PDCK01000039">
    <property type="protein sequence ID" value="PRQ58117.1"/>
    <property type="molecule type" value="Genomic_DNA"/>
</dbReference>
<dbReference type="AlphaFoldDB" id="A0A2P6SHG3"/>
<evidence type="ECO:0000313" key="3">
    <source>
        <dbReference type="Proteomes" id="UP000238479"/>
    </source>
</evidence>
<keyword evidence="3" id="KW-1185">Reference proteome</keyword>
<accession>A0A2P6SHG3</accession>
<organism evidence="2 3">
    <name type="scientific">Rosa chinensis</name>
    <name type="common">China rose</name>
    <dbReference type="NCBI Taxonomy" id="74649"/>
    <lineage>
        <taxon>Eukaryota</taxon>
        <taxon>Viridiplantae</taxon>
        <taxon>Streptophyta</taxon>
        <taxon>Embryophyta</taxon>
        <taxon>Tracheophyta</taxon>
        <taxon>Spermatophyta</taxon>
        <taxon>Magnoliopsida</taxon>
        <taxon>eudicotyledons</taxon>
        <taxon>Gunneridae</taxon>
        <taxon>Pentapetalae</taxon>
        <taxon>rosids</taxon>
        <taxon>fabids</taxon>
        <taxon>Rosales</taxon>
        <taxon>Rosaceae</taxon>
        <taxon>Rosoideae</taxon>
        <taxon>Rosoideae incertae sedis</taxon>
        <taxon>Rosa</taxon>
    </lineage>
</organism>
<evidence type="ECO:0000256" key="1">
    <source>
        <dbReference type="SAM" id="Phobius"/>
    </source>
</evidence>
<name>A0A2P6SHG3_ROSCH</name>
<feature type="transmembrane region" description="Helical" evidence="1">
    <location>
        <begin position="61"/>
        <end position="83"/>
    </location>
</feature>
<sequence>MEKYLLQSDLLGMDSPRSEYGSSYSSLAWKVVGGSLQMGQQATTSLDYGAQERWSSLPSSFLKLVVMGFLLWVVSSFTISFWVE</sequence>